<keyword evidence="5" id="KW-0998">Cell outer membrane</keyword>
<evidence type="ECO:0000256" key="5">
    <source>
        <dbReference type="ARBA" id="ARBA00023237"/>
    </source>
</evidence>
<evidence type="ECO:0000256" key="3">
    <source>
        <dbReference type="ARBA" id="ARBA00022729"/>
    </source>
</evidence>
<dbReference type="InterPro" id="IPR011990">
    <property type="entry name" value="TPR-like_helical_dom_sf"/>
</dbReference>
<dbReference type="OrthoDB" id="1016139at2"/>
<keyword evidence="3 6" id="KW-0732">Signal</keyword>
<feature type="domain" description="SusD-like N-terminal" evidence="8">
    <location>
        <begin position="85"/>
        <end position="220"/>
    </location>
</feature>
<accession>A0A2V3PT76</accession>
<dbReference type="Pfam" id="PF07980">
    <property type="entry name" value="SusD_RagB"/>
    <property type="match status" value="1"/>
</dbReference>
<dbReference type="GO" id="GO:0009279">
    <property type="term" value="C:cell outer membrane"/>
    <property type="evidence" value="ECO:0007669"/>
    <property type="project" value="UniProtKB-SubCell"/>
</dbReference>
<evidence type="ECO:0000259" key="8">
    <source>
        <dbReference type="Pfam" id="PF14322"/>
    </source>
</evidence>
<comment type="similarity">
    <text evidence="2">Belongs to the SusD family.</text>
</comment>
<dbReference type="PROSITE" id="PS51257">
    <property type="entry name" value="PROKAR_LIPOPROTEIN"/>
    <property type="match status" value="1"/>
</dbReference>
<evidence type="ECO:0000256" key="4">
    <source>
        <dbReference type="ARBA" id="ARBA00023136"/>
    </source>
</evidence>
<evidence type="ECO:0000256" key="1">
    <source>
        <dbReference type="ARBA" id="ARBA00004442"/>
    </source>
</evidence>
<dbReference type="SUPFAM" id="SSF48452">
    <property type="entry name" value="TPR-like"/>
    <property type="match status" value="1"/>
</dbReference>
<comment type="caution">
    <text evidence="9">The sequence shown here is derived from an EMBL/GenBank/DDBJ whole genome shotgun (WGS) entry which is preliminary data.</text>
</comment>
<evidence type="ECO:0000313" key="9">
    <source>
        <dbReference type="EMBL" id="PXV65880.1"/>
    </source>
</evidence>
<protein>
    <submittedName>
        <fullName evidence="9">Putative outer membrane starch-binding protein</fullName>
    </submittedName>
</protein>
<organism evidence="9 10">
    <name type="scientific">Dysgonomonas alginatilytica</name>
    <dbReference type="NCBI Taxonomy" id="1605892"/>
    <lineage>
        <taxon>Bacteria</taxon>
        <taxon>Pseudomonadati</taxon>
        <taxon>Bacteroidota</taxon>
        <taxon>Bacteroidia</taxon>
        <taxon>Bacteroidales</taxon>
        <taxon>Dysgonomonadaceae</taxon>
        <taxon>Dysgonomonas</taxon>
    </lineage>
</organism>
<feature type="domain" description="RagB/SusD" evidence="7">
    <location>
        <begin position="357"/>
        <end position="502"/>
    </location>
</feature>
<feature type="chain" id="PRO_5015971509" evidence="6">
    <location>
        <begin position="21"/>
        <end position="502"/>
    </location>
</feature>
<dbReference type="Pfam" id="PF14322">
    <property type="entry name" value="SusD-like_3"/>
    <property type="match status" value="1"/>
</dbReference>
<comment type="subcellular location">
    <subcellularLocation>
        <location evidence="1">Cell outer membrane</location>
    </subcellularLocation>
</comment>
<evidence type="ECO:0000259" key="7">
    <source>
        <dbReference type="Pfam" id="PF07980"/>
    </source>
</evidence>
<proteinExistence type="inferred from homology"/>
<dbReference type="AlphaFoldDB" id="A0A2V3PT76"/>
<evidence type="ECO:0000256" key="2">
    <source>
        <dbReference type="ARBA" id="ARBA00006275"/>
    </source>
</evidence>
<dbReference type="InterPro" id="IPR033985">
    <property type="entry name" value="SusD-like_N"/>
</dbReference>
<name>A0A2V3PT76_9BACT</name>
<keyword evidence="10" id="KW-1185">Reference proteome</keyword>
<dbReference type="Gene3D" id="1.25.40.390">
    <property type="match status" value="1"/>
</dbReference>
<feature type="signal peptide" evidence="6">
    <location>
        <begin position="1"/>
        <end position="20"/>
    </location>
</feature>
<reference evidence="9 10" key="1">
    <citation type="submission" date="2018-03" db="EMBL/GenBank/DDBJ databases">
        <title>Genomic Encyclopedia of Archaeal and Bacterial Type Strains, Phase II (KMG-II): from individual species to whole genera.</title>
        <authorList>
            <person name="Goeker M."/>
        </authorList>
    </citation>
    <scope>NUCLEOTIDE SEQUENCE [LARGE SCALE GENOMIC DNA]</scope>
    <source>
        <strain evidence="9 10">DSM 100214</strain>
    </source>
</reference>
<keyword evidence="4" id="KW-0472">Membrane</keyword>
<dbReference type="CDD" id="cd08977">
    <property type="entry name" value="SusD"/>
    <property type="match status" value="1"/>
</dbReference>
<dbReference type="RefSeq" id="WP_110310070.1">
    <property type="nucleotide sequence ID" value="NZ_QICL01000006.1"/>
</dbReference>
<dbReference type="Proteomes" id="UP000247973">
    <property type="component" value="Unassembled WGS sequence"/>
</dbReference>
<sequence>MKINKLIILFLSFAMFSCTSDLDIIPVENNVSNTFYSSELEVNQAAIGIYSRLGRSGSNQDFPTLYYLLVSEDRSDIRYLVGETSAQNDQLDIRKYLLTSSTTTVSTIFARLYSMIADANNLLSKTPENEYVRYRAEACFLRAYAYSELVRAFGPVSLVTKPIENGAAVLLPREPIETIYAQIIEDLNYAGANLDEVYTGKSSGRVGSLAAKALLGQVYMTMAGSPLKDASAMVKAESVYAQIIDKVSARFATNYADIFTLRNENKYDLFSVQFASGGFGTGSSLPGYITSSGSGASPFPEWVYSSYGQQGQDLRVDTLLVNEMKLNNDKRLPASVDMGFWNSLDAQKRVWVVRNVLTKFLEKDNTNTTIKSWNDFPRNFPIIRPAEVLLYYAEALIANSKPGDAAKYINKIRSRAGLADLTTIPTLDDIKKERKYEFIGEGKRYFDLVRWGESEAVATLAAFAKYYHSETNGIIPTKRDLLLPIPDDEMKTRTNWVQNFGY</sequence>
<dbReference type="InterPro" id="IPR012944">
    <property type="entry name" value="SusD_RagB_dom"/>
</dbReference>
<evidence type="ECO:0000313" key="10">
    <source>
        <dbReference type="Proteomes" id="UP000247973"/>
    </source>
</evidence>
<evidence type="ECO:0000256" key="6">
    <source>
        <dbReference type="SAM" id="SignalP"/>
    </source>
</evidence>
<gene>
    <name evidence="9" type="ORF">CLV62_10653</name>
</gene>
<dbReference type="EMBL" id="QICL01000006">
    <property type="protein sequence ID" value="PXV65880.1"/>
    <property type="molecule type" value="Genomic_DNA"/>
</dbReference>